<feature type="domain" description="EF-hand" evidence="4">
    <location>
        <begin position="45"/>
        <end position="80"/>
    </location>
</feature>
<feature type="domain" description="EF-hand" evidence="4">
    <location>
        <begin position="9"/>
        <end position="44"/>
    </location>
</feature>
<evidence type="ECO:0000313" key="6">
    <source>
        <dbReference type="Proteomes" id="UP000596742"/>
    </source>
</evidence>
<reference evidence="5" key="1">
    <citation type="submission" date="2018-11" db="EMBL/GenBank/DDBJ databases">
        <authorList>
            <person name="Alioto T."/>
            <person name="Alioto T."/>
        </authorList>
    </citation>
    <scope>NUCLEOTIDE SEQUENCE</scope>
</reference>
<keyword evidence="3" id="KW-0514">Muscle protein</keyword>
<dbReference type="InterPro" id="IPR011992">
    <property type="entry name" value="EF-hand-dom_pair"/>
</dbReference>
<dbReference type="Proteomes" id="UP000596742">
    <property type="component" value="Unassembled WGS sequence"/>
</dbReference>
<evidence type="ECO:0000259" key="4">
    <source>
        <dbReference type="PROSITE" id="PS50222"/>
    </source>
</evidence>
<keyword evidence="1" id="KW-0677">Repeat</keyword>
<feature type="domain" description="EF-hand" evidence="4">
    <location>
        <begin position="83"/>
        <end position="118"/>
    </location>
</feature>
<dbReference type="InterPro" id="IPR018247">
    <property type="entry name" value="EF_Hand_1_Ca_BS"/>
</dbReference>
<organism evidence="5 6">
    <name type="scientific">Mytilus galloprovincialis</name>
    <name type="common">Mediterranean mussel</name>
    <dbReference type="NCBI Taxonomy" id="29158"/>
    <lineage>
        <taxon>Eukaryota</taxon>
        <taxon>Metazoa</taxon>
        <taxon>Spiralia</taxon>
        <taxon>Lophotrochozoa</taxon>
        <taxon>Mollusca</taxon>
        <taxon>Bivalvia</taxon>
        <taxon>Autobranchia</taxon>
        <taxon>Pteriomorphia</taxon>
        <taxon>Mytilida</taxon>
        <taxon>Mytiloidea</taxon>
        <taxon>Mytilidae</taxon>
        <taxon>Mytilinae</taxon>
        <taxon>Mytilus</taxon>
    </lineage>
</organism>
<dbReference type="GO" id="GO:0005509">
    <property type="term" value="F:calcium ion binding"/>
    <property type="evidence" value="ECO:0007669"/>
    <property type="project" value="InterPro"/>
</dbReference>
<dbReference type="Pfam" id="PF13499">
    <property type="entry name" value="EF-hand_7"/>
    <property type="match status" value="3"/>
</dbReference>
<gene>
    <name evidence="5" type="ORF">MGAL_10B035961</name>
</gene>
<dbReference type="PANTHER" id="PTHR23050">
    <property type="entry name" value="CALCIUM BINDING PROTEIN"/>
    <property type="match status" value="1"/>
</dbReference>
<evidence type="ECO:0000256" key="2">
    <source>
        <dbReference type="ARBA" id="ARBA00022837"/>
    </source>
</evidence>
<evidence type="ECO:0000256" key="1">
    <source>
        <dbReference type="ARBA" id="ARBA00022737"/>
    </source>
</evidence>
<dbReference type="OrthoDB" id="26525at2759"/>
<dbReference type="CDD" id="cd00051">
    <property type="entry name" value="EFh"/>
    <property type="match status" value="3"/>
</dbReference>
<keyword evidence="6" id="KW-1185">Reference proteome</keyword>
<dbReference type="FunFam" id="1.10.238.10:FF:000001">
    <property type="entry name" value="Calmodulin 1"/>
    <property type="match status" value="2"/>
</dbReference>
<dbReference type="PROSITE" id="PS50222">
    <property type="entry name" value="EF_HAND_2"/>
    <property type="match status" value="5"/>
</dbReference>
<name>A0A8B6CRE6_MYTGA</name>
<feature type="domain" description="EF-hand" evidence="4">
    <location>
        <begin position="222"/>
        <end position="248"/>
    </location>
</feature>
<dbReference type="InterPro" id="IPR050145">
    <property type="entry name" value="Centrin_CML-like"/>
</dbReference>
<dbReference type="Gene3D" id="1.10.238.10">
    <property type="entry name" value="EF-hand"/>
    <property type="match status" value="4"/>
</dbReference>
<dbReference type="SUPFAM" id="SSF47473">
    <property type="entry name" value="EF-hand"/>
    <property type="match status" value="2"/>
</dbReference>
<dbReference type="SMART" id="SM00054">
    <property type="entry name" value="EFh"/>
    <property type="match status" value="7"/>
</dbReference>
<dbReference type="PROSITE" id="PS00018">
    <property type="entry name" value="EF_HAND_1"/>
    <property type="match status" value="5"/>
</dbReference>
<comment type="caution">
    <text evidence="5">The sequence shown here is derived from an EMBL/GenBank/DDBJ whole genome shotgun (WGS) entry which is preliminary data.</text>
</comment>
<evidence type="ECO:0000256" key="3">
    <source>
        <dbReference type="ARBA" id="ARBA00023179"/>
    </source>
</evidence>
<protein>
    <recommendedName>
        <fullName evidence="4">EF-hand domain-containing protein</fullName>
    </recommendedName>
</protein>
<feature type="domain" description="EF-hand" evidence="4">
    <location>
        <begin position="119"/>
        <end position="154"/>
    </location>
</feature>
<accession>A0A8B6CRE6</accession>
<keyword evidence="2" id="KW-0106">Calcium</keyword>
<dbReference type="InterPro" id="IPR002048">
    <property type="entry name" value="EF_hand_dom"/>
</dbReference>
<dbReference type="AlphaFoldDB" id="A0A8B6CRE6"/>
<evidence type="ECO:0000313" key="5">
    <source>
        <dbReference type="EMBL" id="VDI08825.1"/>
    </source>
</evidence>
<dbReference type="EMBL" id="UYJE01002236">
    <property type="protein sequence ID" value="VDI08825.1"/>
    <property type="molecule type" value="Genomic_DNA"/>
</dbReference>
<proteinExistence type="predicted"/>
<sequence>MQEAQISQANQSEIRRTFQHLDKNEDNKLSAAEFVRGGKIIGVQMTKEEAQQMINEVDTNGSGFIEYDEYEKLMNMQLNKMDKQTAMHRKNFKKYDKDGSGFINLEELKLVLSQPGYDMTETTIVEHFNKADKNSDGKISFNDIQTSFECLQKNVDNKISVEECVRGGNLIGIRMTVKEALKMISQINTDGKDLITYEQYGQLINSKLKKAEKAKAMHLANFRKYDKDGNGSISFDELKMVLGRSGYGMTEKAIIEHFNNADTDGDGEISFNVKLQYQALRYFHHNTQYRKYRKD</sequence>